<dbReference type="RefSeq" id="WP_066470789.1">
    <property type="nucleotide sequence ID" value="NZ_CBCRUZ010000017.1"/>
</dbReference>
<dbReference type="SUPFAM" id="SSF55781">
    <property type="entry name" value="GAF domain-like"/>
    <property type="match status" value="1"/>
</dbReference>
<accession>A0ABX8S6I3</accession>
<name>A0ABX8S6I3_9ACTN</name>
<dbReference type="InterPro" id="IPR052155">
    <property type="entry name" value="Biofilm_reg_signaling"/>
</dbReference>
<dbReference type="InterPro" id="IPR003018">
    <property type="entry name" value="GAF"/>
</dbReference>
<dbReference type="InterPro" id="IPR043128">
    <property type="entry name" value="Rev_trsase/Diguanyl_cyclase"/>
</dbReference>
<dbReference type="Proteomes" id="UP000887023">
    <property type="component" value="Chromosome"/>
</dbReference>
<feature type="domain" description="GGDEF" evidence="1">
    <location>
        <begin position="195"/>
        <end position="319"/>
    </location>
</feature>
<dbReference type="NCBIfam" id="TIGR00254">
    <property type="entry name" value="GGDEF"/>
    <property type="match status" value="1"/>
</dbReference>
<protein>
    <submittedName>
        <fullName evidence="2">Sensor domain-containing diguanylate cyclase</fullName>
    </submittedName>
</protein>
<evidence type="ECO:0000313" key="3">
    <source>
        <dbReference type="Proteomes" id="UP000887023"/>
    </source>
</evidence>
<evidence type="ECO:0000259" key="1">
    <source>
        <dbReference type="PROSITE" id="PS50887"/>
    </source>
</evidence>
<dbReference type="Pfam" id="PF13185">
    <property type="entry name" value="GAF_2"/>
    <property type="match status" value="1"/>
</dbReference>
<organism evidence="2 3">
    <name type="scientific">Skermania pinensis</name>
    <dbReference type="NCBI Taxonomy" id="39122"/>
    <lineage>
        <taxon>Bacteria</taxon>
        <taxon>Bacillati</taxon>
        <taxon>Actinomycetota</taxon>
        <taxon>Actinomycetes</taxon>
        <taxon>Mycobacteriales</taxon>
        <taxon>Gordoniaceae</taxon>
        <taxon>Skermania</taxon>
    </lineage>
</organism>
<dbReference type="InterPro" id="IPR029787">
    <property type="entry name" value="Nucleotide_cyclase"/>
</dbReference>
<gene>
    <name evidence="2" type="ORF">KV203_11580</name>
</gene>
<dbReference type="Pfam" id="PF00990">
    <property type="entry name" value="GGDEF"/>
    <property type="match status" value="1"/>
</dbReference>
<dbReference type="PANTHER" id="PTHR44757">
    <property type="entry name" value="DIGUANYLATE CYCLASE DGCP"/>
    <property type="match status" value="1"/>
</dbReference>
<dbReference type="SMART" id="SM00267">
    <property type="entry name" value="GGDEF"/>
    <property type="match status" value="1"/>
</dbReference>
<dbReference type="Gene3D" id="3.30.450.40">
    <property type="match status" value="1"/>
</dbReference>
<dbReference type="SUPFAM" id="SSF55073">
    <property type="entry name" value="Nucleotide cyclase"/>
    <property type="match status" value="1"/>
</dbReference>
<reference evidence="2" key="1">
    <citation type="submission" date="2021-07" db="EMBL/GenBank/DDBJ databases">
        <title>Candidatus Kaistella beijingensis sp. nov. isolated from a municipal wastewater treatment plant is involved in sludge foaming.</title>
        <authorList>
            <person name="Song Y."/>
            <person name="Liu S.-J."/>
        </authorList>
    </citation>
    <scope>NUCLEOTIDE SEQUENCE</scope>
    <source>
        <strain evidence="2">DSM 43998</strain>
    </source>
</reference>
<dbReference type="Gene3D" id="3.30.70.270">
    <property type="match status" value="1"/>
</dbReference>
<evidence type="ECO:0000313" key="2">
    <source>
        <dbReference type="EMBL" id="QXQ12604.1"/>
    </source>
</evidence>
<dbReference type="CDD" id="cd01949">
    <property type="entry name" value="GGDEF"/>
    <property type="match status" value="1"/>
</dbReference>
<proteinExistence type="predicted"/>
<keyword evidence="3" id="KW-1185">Reference proteome</keyword>
<dbReference type="PROSITE" id="PS50887">
    <property type="entry name" value="GGDEF"/>
    <property type="match status" value="1"/>
</dbReference>
<dbReference type="InterPro" id="IPR000160">
    <property type="entry name" value="GGDEF_dom"/>
</dbReference>
<dbReference type="InterPro" id="IPR029016">
    <property type="entry name" value="GAF-like_dom_sf"/>
</dbReference>
<dbReference type="EMBL" id="CP079105">
    <property type="protein sequence ID" value="QXQ12604.1"/>
    <property type="molecule type" value="Genomic_DNA"/>
</dbReference>
<sequence>MQPGVHPQEIDRLAALHALQIVDEGPMPELYAAARIAAAVAAVPFGSVNMIDRDRHYTAASYGAPALHAPRELSLCAMAILEGGLVFTRDAQVDDRFRDKPVMRMIDPPIRMFAAAPINTAEGLPIGTIRIYGDRPADLSCVQRQALIDLADQVMRLLDLRRAALDLEHYALRDELTALPNRRALLAQVPEVVTADASVFYIDLDGFKAVNDTLGHHVGDAVLRTVGRRLAGLVRDQDLVVRVGGDEFLVWCPGYVDTADFRRRVDAALTEPVWFESHRLTLSASVGGVCAAIGTDRETVIRAVDAEMYVAKARRSAVS</sequence>
<dbReference type="PANTHER" id="PTHR44757:SF2">
    <property type="entry name" value="BIOFILM ARCHITECTURE MAINTENANCE PROTEIN MBAA"/>
    <property type="match status" value="1"/>
</dbReference>